<keyword evidence="6 14" id="KW-0808">Transferase</keyword>
<dbReference type="PANTHER" id="PTHR45436:SF15">
    <property type="entry name" value="SENSOR HISTIDINE KINASE CUSS"/>
    <property type="match status" value="1"/>
</dbReference>
<keyword evidence="18" id="KW-1185">Reference proteome</keyword>
<keyword evidence="12 14" id="KW-0902">Two-component regulatory system</keyword>
<dbReference type="PROSITE" id="PS50109">
    <property type="entry name" value="HIS_KIN"/>
    <property type="match status" value="1"/>
</dbReference>
<feature type="domain" description="HAMP" evidence="16">
    <location>
        <begin position="188"/>
        <end position="241"/>
    </location>
</feature>
<comment type="caution">
    <text evidence="17">The sequence shown here is derived from an EMBL/GenBank/DDBJ whole genome shotgun (WGS) entry which is preliminary data.</text>
</comment>
<keyword evidence="7" id="KW-0812">Transmembrane</keyword>
<dbReference type="InterPro" id="IPR036890">
    <property type="entry name" value="HATPase_C_sf"/>
</dbReference>
<evidence type="ECO:0000313" key="18">
    <source>
        <dbReference type="Proteomes" id="UP000601990"/>
    </source>
</evidence>
<comment type="catalytic activity">
    <reaction evidence="1 14">
        <text>ATP + protein L-histidine = ADP + protein N-phospho-L-histidine.</text>
        <dbReference type="EC" id="2.7.13.3"/>
    </reaction>
</comment>
<name>A0ABX1N5D7_9RHOO</name>
<dbReference type="SUPFAM" id="SSF55874">
    <property type="entry name" value="ATPase domain of HSP90 chaperone/DNA topoisomerase II/histidine kinase"/>
    <property type="match status" value="1"/>
</dbReference>
<dbReference type="EMBL" id="WTVH01000030">
    <property type="protein sequence ID" value="NMF94462.1"/>
    <property type="molecule type" value="Genomic_DNA"/>
</dbReference>
<dbReference type="Gene3D" id="3.30.565.10">
    <property type="entry name" value="Histidine kinase-like ATPase, C-terminal domain"/>
    <property type="match status" value="1"/>
</dbReference>
<evidence type="ECO:0000256" key="1">
    <source>
        <dbReference type="ARBA" id="ARBA00000085"/>
    </source>
</evidence>
<dbReference type="NCBIfam" id="TIGR01386">
    <property type="entry name" value="cztS_silS_copS"/>
    <property type="match status" value="1"/>
</dbReference>
<proteinExistence type="predicted"/>
<dbReference type="EC" id="2.7.13.3" evidence="14"/>
<evidence type="ECO:0000256" key="4">
    <source>
        <dbReference type="ARBA" id="ARBA00022519"/>
    </source>
</evidence>
<dbReference type="SMART" id="SM00387">
    <property type="entry name" value="HATPase_c"/>
    <property type="match status" value="1"/>
</dbReference>
<evidence type="ECO:0000256" key="12">
    <source>
        <dbReference type="ARBA" id="ARBA00023012"/>
    </source>
</evidence>
<organism evidence="17 18">
    <name type="scientific">Aromatoleum buckelii</name>
    <dbReference type="NCBI Taxonomy" id="200254"/>
    <lineage>
        <taxon>Bacteria</taxon>
        <taxon>Pseudomonadati</taxon>
        <taxon>Pseudomonadota</taxon>
        <taxon>Betaproteobacteria</taxon>
        <taxon>Rhodocyclales</taxon>
        <taxon>Rhodocyclaceae</taxon>
        <taxon>Aromatoleum</taxon>
    </lineage>
</organism>
<dbReference type="SMART" id="SM00304">
    <property type="entry name" value="HAMP"/>
    <property type="match status" value="1"/>
</dbReference>
<dbReference type="CDD" id="cd06225">
    <property type="entry name" value="HAMP"/>
    <property type="match status" value="1"/>
</dbReference>
<evidence type="ECO:0000256" key="3">
    <source>
        <dbReference type="ARBA" id="ARBA00022475"/>
    </source>
</evidence>
<evidence type="ECO:0000259" key="16">
    <source>
        <dbReference type="PROSITE" id="PS50885"/>
    </source>
</evidence>
<dbReference type="Pfam" id="PF00672">
    <property type="entry name" value="HAMP"/>
    <property type="match status" value="1"/>
</dbReference>
<dbReference type="GO" id="GO:0004673">
    <property type="term" value="F:protein histidine kinase activity"/>
    <property type="evidence" value="ECO:0007669"/>
    <property type="project" value="UniProtKB-EC"/>
</dbReference>
<dbReference type="PRINTS" id="PR00344">
    <property type="entry name" value="BCTRLSENSOR"/>
</dbReference>
<dbReference type="InterPro" id="IPR050428">
    <property type="entry name" value="TCS_sensor_his_kinase"/>
</dbReference>
<evidence type="ECO:0000256" key="10">
    <source>
        <dbReference type="ARBA" id="ARBA00022840"/>
    </source>
</evidence>
<evidence type="ECO:0000256" key="2">
    <source>
        <dbReference type="ARBA" id="ARBA00004429"/>
    </source>
</evidence>
<feature type="domain" description="Histidine kinase" evidence="15">
    <location>
        <begin position="249"/>
        <end position="462"/>
    </location>
</feature>
<dbReference type="Gene3D" id="6.10.340.10">
    <property type="match status" value="1"/>
</dbReference>
<comment type="function">
    <text evidence="14">Member of a two-component regulatory system.</text>
</comment>
<dbReference type="PANTHER" id="PTHR45436">
    <property type="entry name" value="SENSOR HISTIDINE KINASE YKOH"/>
    <property type="match status" value="1"/>
</dbReference>
<dbReference type="InterPro" id="IPR005467">
    <property type="entry name" value="His_kinase_dom"/>
</dbReference>
<dbReference type="InterPro" id="IPR048590">
    <property type="entry name" value="CusS-like_sensor"/>
</dbReference>
<evidence type="ECO:0000259" key="15">
    <source>
        <dbReference type="PROSITE" id="PS50109"/>
    </source>
</evidence>
<dbReference type="SMART" id="SM00388">
    <property type="entry name" value="HisKA"/>
    <property type="match status" value="1"/>
</dbReference>
<comment type="subcellular location">
    <subcellularLocation>
        <location evidence="2">Cell inner membrane</location>
        <topology evidence="2">Multi-pass membrane protein</topology>
    </subcellularLocation>
</comment>
<evidence type="ECO:0000256" key="14">
    <source>
        <dbReference type="RuleBase" id="RU364088"/>
    </source>
</evidence>
<dbReference type="Pfam" id="PF00512">
    <property type="entry name" value="HisKA"/>
    <property type="match status" value="1"/>
</dbReference>
<dbReference type="Gene3D" id="1.10.287.130">
    <property type="match status" value="1"/>
</dbReference>
<dbReference type="InterPro" id="IPR003594">
    <property type="entry name" value="HATPase_dom"/>
</dbReference>
<dbReference type="PROSITE" id="PS50885">
    <property type="entry name" value="HAMP"/>
    <property type="match status" value="1"/>
</dbReference>
<evidence type="ECO:0000256" key="6">
    <source>
        <dbReference type="ARBA" id="ARBA00022679"/>
    </source>
</evidence>
<keyword evidence="3 14" id="KW-1003">Cell membrane</keyword>
<reference evidence="17" key="1">
    <citation type="submission" date="2019-12" db="EMBL/GenBank/DDBJ databases">
        <title>Comparative genomics gives insights into the taxonomy of the Azoarcus-Aromatoleum group and reveals separate origins of nif in the plant-associated Azoarcus and non-plant-associated Aromatoleum sub-groups.</title>
        <authorList>
            <person name="Lafos M."/>
            <person name="Maluk M."/>
            <person name="Batista M."/>
            <person name="Junghare M."/>
            <person name="Carmona M."/>
            <person name="Faoro H."/>
            <person name="Cruz L.M."/>
            <person name="Battistoni F."/>
            <person name="De Souza E."/>
            <person name="Pedrosa F."/>
            <person name="Chen W.-M."/>
            <person name="Poole P.S."/>
            <person name="Dixon R.A."/>
            <person name="James E.K."/>
        </authorList>
    </citation>
    <scope>NUCLEOTIDE SEQUENCE</scope>
    <source>
        <strain evidence="17">U120</strain>
    </source>
</reference>
<keyword evidence="11" id="KW-1133">Transmembrane helix</keyword>
<accession>A0ABX1N5D7</accession>
<dbReference type="InterPro" id="IPR003660">
    <property type="entry name" value="HAMP_dom"/>
</dbReference>
<sequence>MKRPLSLTARLALLFAAMTASLLIVVGVVLGRAVEAHFVELDNHELLGKFALIENHLLTSATPEARDTLGQRLDDAFVGHDMVGVLLRDAEGSVIYAVHPSLFNASQLAGQRLPEGIASWEKDGRDYVGRERTFTLPSGAGDASRVTALVGLDITHHAQFLDATRRGLWLGISVAAAVAAMLGWWAAHHGLAPLRRVTATAGALSAARLGERLDDTDAPAEVHELVEALNGMLDRLESAFQRLSDFSADIAHELRTPVSNLMTQTAVCLSHPRSAEEYRDVLASNLEEYERIARMVGDMLFIAKAENGRLPHPDETVELAAEARALVEFYEALAEERGVKMDVGGNARVRGDGLMLRRAISNLLSNAIRHTPADGTIEITIADEGPQVALRVRNHGDTISPDQLSRVFERFHRASPDRQRHGEGAGLGLAITRAIVEAHGGTMTAESADGVTTFGMLLPRAPAQPFGR</sequence>
<keyword evidence="9 14" id="KW-0418">Kinase</keyword>
<keyword evidence="5" id="KW-0597">Phosphoprotein</keyword>
<dbReference type="SUPFAM" id="SSF47384">
    <property type="entry name" value="Homodimeric domain of signal transducing histidine kinase"/>
    <property type="match status" value="1"/>
</dbReference>
<protein>
    <recommendedName>
        <fullName evidence="14">Sensor protein</fullName>
        <ecNumber evidence="14">2.7.13.3</ecNumber>
    </recommendedName>
</protein>
<keyword evidence="8 14" id="KW-0547">Nucleotide-binding</keyword>
<evidence type="ECO:0000256" key="5">
    <source>
        <dbReference type="ARBA" id="ARBA00022553"/>
    </source>
</evidence>
<dbReference type="InterPro" id="IPR006290">
    <property type="entry name" value="CztS_silS_copS"/>
</dbReference>
<evidence type="ECO:0000256" key="11">
    <source>
        <dbReference type="ARBA" id="ARBA00022989"/>
    </source>
</evidence>
<dbReference type="Pfam" id="PF02518">
    <property type="entry name" value="HATPase_c"/>
    <property type="match status" value="1"/>
</dbReference>
<evidence type="ECO:0000313" key="17">
    <source>
        <dbReference type="EMBL" id="NMF94462.1"/>
    </source>
</evidence>
<evidence type="ECO:0000256" key="9">
    <source>
        <dbReference type="ARBA" id="ARBA00022777"/>
    </source>
</evidence>
<dbReference type="InterPro" id="IPR003661">
    <property type="entry name" value="HisK_dim/P_dom"/>
</dbReference>
<gene>
    <name evidence="17" type="ORF">GO608_14125</name>
</gene>
<evidence type="ECO:0000256" key="8">
    <source>
        <dbReference type="ARBA" id="ARBA00022741"/>
    </source>
</evidence>
<keyword evidence="10 14" id="KW-0067">ATP-binding</keyword>
<keyword evidence="4 14" id="KW-0997">Cell inner membrane</keyword>
<dbReference type="InterPro" id="IPR036097">
    <property type="entry name" value="HisK_dim/P_sf"/>
</dbReference>
<dbReference type="RefSeq" id="WP_169199687.1">
    <property type="nucleotide sequence ID" value="NZ_WTVH02000010.1"/>
</dbReference>
<evidence type="ECO:0000256" key="7">
    <source>
        <dbReference type="ARBA" id="ARBA00022692"/>
    </source>
</evidence>
<keyword evidence="13" id="KW-0472">Membrane</keyword>
<dbReference type="Pfam" id="PF21085">
    <property type="entry name" value="CusS"/>
    <property type="match status" value="1"/>
</dbReference>
<dbReference type="InterPro" id="IPR004358">
    <property type="entry name" value="Sig_transdc_His_kin-like_C"/>
</dbReference>
<dbReference type="CDD" id="cd00082">
    <property type="entry name" value="HisKA"/>
    <property type="match status" value="1"/>
</dbReference>
<dbReference type="Proteomes" id="UP000601990">
    <property type="component" value="Unassembled WGS sequence"/>
</dbReference>
<evidence type="ECO:0000256" key="13">
    <source>
        <dbReference type="ARBA" id="ARBA00023136"/>
    </source>
</evidence>
<dbReference type="CDD" id="cd00075">
    <property type="entry name" value="HATPase"/>
    <property type="match status" value="1"/>
</dbReference>